<organism evidence="1 2">
    <name type="scientific">Araneus ventricosus</name>
    <name type="common">Orbweaver spider</name>
    <name type="synonym">Epeira ventricosa</name>
    <dbReference type="NCBI Taxonomy" id="182803"/>
    <lineage>
        <taxon>Eukaryota</taxon>
        <taxon>Metazoa</taxon>
        <taxon>Ecdysozoa</taxon>
        <taxon>Arthropoda</taxon>
        <taxon>Chelicerata</taxon>
        <taxon>Arachnida</taxon>
        <taxon>Araneae</taxon>
        <taxon>Araneomorphae</taxon>
        <taxon>Entelegynae</taxon>
        <taxon>Araneoidea</taxon>
        <taxon>Araneidae</taxon>
        <taxon>Araneus</taxon>
    </lineage>
</organism>
<reference evidence="1 2" key="1">
    <citation type="journal article" date="2019" name="Sci. Rep.">
        <title>Orb-weaving spider Araneus ventricosus genome elucidates the spidroin gene catalogue.</title>
        <authorList>
            <person name="Kono N."/>
            <person name="Nakamura H."/>
            <person name="Ohtoshi R."/>
            <person name="Moran D.A.P."/>
            <person name="Shinohara A."/>
            <person name="Yoshida Y."/>
            <person name="Fujiwara M."/>
            <person name="Mori M."/>
            <person name="Tomita M."/>
            <person name="Arakawa K."/>
        </authorList>
    </citation>
    <scope>NUCLEOTIDE SEQUENCE [LARGE SCALE GENOMIC DNA]</scope>
</reference>
<dbReference type="EMBL" id="BGPR01009931">
    <property type="protein sequence ID" value="GBN43196.1"/>
    <property type="molecule type" value="Genomic_DNA"/>
</dbReference>
<name>A0A4Y2NZH5_ARAVE</name>
<proteinExistence type="predicted"/>
<gene>
    <name evidence="1" type="ORF">AVEN_160511_1</name>
</gene>
<keyword evidence="2" id="KW-1185">Reference proteome</keyword>
<evidence type="ECO:0000313" key="2">
    <source>
        <dbReference type="Proteomes" id="UP000499080"/>
    </source>
</evidence>
<sequence length="137" mass="15847">MQPKNKAAFCMALLKIKVKRQHPLHGRIHDRLESAREIAHDKYIFLAPLADADGCRCQLVYRFGKALVQQQDSYLSRSCPYRAEYSTWTVNCGIHYCLPNIQATPELKLLLYRSHKPLVLLHSAKNHDNSTPQTRYL</sequence>
<dbReference type="AlphaFoldDB" id="A0A4Y2NZH5"/>
<evidence type="ECO:0000313" key="1">
    <source>
        <dbReference type="EMBL" id="GBN43196.1"/>
    </source>
</evidence>
<protein>
    <submittedName>
        <fullName evidence="1">Uncharacterized protein</fullName>
    </submittedName>
</protein>
<comment type="caution">
    <text evidence="1">The sequence shown here is derived from an EMBL/GenBank/DDBJ whole genome shotgun (WGS) entry which is preliminary data.</text>
</comment>
<accession>A0A4Y2NZH5</accession>
<dbReference type="Proteomes" id="UP000499080">
    <property type="component" value="Unassembled WGS sequence"/>
</dbReference>